<name>A0A6M9U010_9VIRU</name>
<sequence length="346" mass="39233">MSFMDEKIGNFFIKPEPLFTLNNASHENPYYKDTKVKIDNDHHHQVKPVVGGGGGSGDGDGNNNYIVRMIANILNGFNEKIKSTSTRTSIKMYQVAEFLNSLQKTIAIINENLYNLDNIKYKNELLQICESFIDGGRGDGGDIYDDDDNNKERIKNSRKLFELSGFLTNLGNVLFEYDLLIVFVNIHIWFNGVVNIPMLKPLIKSGGSGGKKIAAEASFGYLNVNSIVQQLEYKHHDKNIADDYLFKILDDSRYANGSSVPVIDIVNNVSNLTNLKNKMILDKRACIDIVNYDNNLTNYISNIPSKYATSFNNVVNNSRVKTNLGMELKNRENNNFYNFFIKIKYT</sequence>
<protein>
    <submittedName>
        <fullName evidence="1">Uncharacterized protein</fullName>
    </submittedName>
</protein>
<dbReference type="EMBL" id="MT496837">
    <property type="protein sequence ID" value="QKN22508.1"/>
    <property type="molecule type" value="Genomic_DNA"/>
</dbReference>
<proteinExistence type="predicted"/>
<organism evidence="1">
    <name type="scientific">Drosophila-associated filamentous virus</name>
    <dbReference type="NCBI Taxonomy" id="2743186"/>
    <lineage>
        <taxon>Viruses</taxon>
    </lineage>
</organism>
<accession>A0A6M9U010</accession>
<gene>
    <name evidence="1" type="primary">ORF54</name>
</gene>
<reference evidence="1" key="1">
    <citation type="journal article" date="2021" name="Virus">
        <title>The discovery, distribution and diversity of DNA viruses associated with Drosophila melanogaster in Europe.</title>
        <authorList>
            <person name="Wallace M.A."/>
            <person name="Coffman K.A."/>
            <person name="Gilbert C."/>
            <person name="Ravindran S."/>
            <person name="Albery G.F."/>
            <person name="Abbott J."/>
            <person name="Argyridou E."/>
            <person name="Bellosta P."/>
            <person name="Betancourt A.J."/>
            <person name="Colinet H."/>
            <person name="Eric K."/>
            <person name="Glaser-Schmitt A."/>
            <person name="Grath S."/>
            <person name="Jelic M."/>
            <person name="Kankare M."/>
            <person name="Kozeretska I."/>
            <person name="Loeschcke V."/>
            <person name="Montchamp-Moreau C."/>
            <person name="Ometto L."/>
            <person name="Onder B.S."/>
            <person name="Orengo D.J."/>
            <person name="Parsch J."/>
            <person name="Pascual M."/>
            <person name="Patenkovic A."/>
            <person name="Puerma E."/>
            <person name="Ritchie M.G."/>
            <person name="Rota-Stabelli O."/>
            <person name="Schou M.F."/>
            <person name="Serga S.V."/>
            <person name="Stamenkovic-Radak M."/>
            <person name="Tanaskovic M."/>
            <person name="Veselinovic M.S."/>
            <person name="Vieira J."/>
            <person name="Vieira C.P."/>
            <person name="Kapun M."/>
            <person name="Flatt T."/>
            <person name="Gonzalez J."/>
            <person name="Staubach F."/>
            <person name="Obbard D.J."/>
        </authorList>
    </citation>
    <scope>NUCLEOTIDE SEQUENCE</scope>
    <source>
        <strain evidence="1">Filamentous_ES_Gim_15_30_pool</strain>
    </source>
</reference>
<evidence type="ECO:0000313" key="1">
    <source>
        <dbReference type="EMBL" id="QKN22508.1"/>
    </source>
</evidence>